<dbReference type="Proteomes" id="UP000659124">
    <property type="component" value="Unassembled WGS sequence"/>
</dbReference>
<reference evidence="2 3" key="1">
    <citation type="submission" date="2020-09" db="EMBL/GenBank/DDBJ databases">
        <title>Genome sequences of type strains of Chitinophaga qingshengii and Chitinophaga varians.</title>
        <authorList>
            <person name="Kittiwongwattana C."/>
        </authorList>
    </citation>
    <scope>NUCLEOTIDE SEQUENCE [LARGE SCALE GENOMIC DNA]</scope>
    <source>
        <strain evidence="2 3">JCM 30026</strain>
    </source>
</reference>
<comment type="caution">
    <text evidence="2">The sequence shown here is derived from an EMBL/GenBank/DDBJ whole genome shotgun (WGS) entry which is preliminary data.</text>
</comment>
<evidence type="ECO:0000313" key="2">
    <source>
        <dbReference type="EMBL" id="MBC9929978.1"/>
    </source>
</evidence>
<evidence type="ECO:0000256" key="1">
    <source>
        <dbReference type="SAM" id="Phobius"/>
    </source>
</evidence>
<name>A0ABR7THK3_9BACT</name>
<proteinExistence type="predicted"/>
<evidence type="ECO:0008006" key="4">
    <source>
        <dbReference type="Google" id="ProtNLM"/>
    </source>
</evidence>
<accession>A0ABR7THK3</accession>
<dbReference type="EMBL" id="JACVFC010000001">
    <property type="protein sequence ID" value="MBC9929978.1"/>
    <property type="molecule type" value="Genomic_DNA"/>
</dbReference>
<gene>
    <name evidence="2" type="ORF">ICL07_06285</name>
</gene>
<evidence type="ECO:0000313" key="3">
    <source>
        <dbReference type="Proteomes" id="UP000659124"/>
    </source>
</evidence>
<keyword evidence="3" id="KW-1185">Reference proteome</keyword>
<dbReference type="RefSeq" id="WP_188087067.1">
    <property type="nucleotide sequence ID" value="NZ_JACVFC010000001.1"/>
</dbReference>
<organism evidence="2 3">
    <name type="scientific">Chitinophaga qingshengii</name>
    <dbReference type="NCBI Taxonomy" id="1569794"/>
    <lineage>
        <taxon>Bacteria</taxon>
        <taxon>Pseudomonadati</taxon>
        <taxon>Bacteroidota</taxon>
        <taxon>Chitinophagia</taxon>
        <taxon>Chitinophagales</taxon>
        <taxon>Chitinophagaceae</taxon>
        <taxon>Chitinophaga</taxon>
    </lineage>
</organism>
<sequence>MAAQSIYPLLGVFISTLLIFGVLFLRKRKKARPVFGPREDYQAWQQEFDTDMERVTKADIRELMSQINLPPSVFDLFDEKCTDAVMQKHRLDKDYTYPYSIIDLKKNEQDAYHIDRYKPILAYAHATIFAYDTLKGGFTTYYIEGDVDVDGECFTWDGLFCQEILRWWEYEIPDEDILYIGEYFGLKHTSQILDSINAAQGFSSEEQRIRWKNETLIKINGIIK</sequence>
<keyword evidence="1" id="KW-0472">Membrane</keyword>
<protein>
    <recommendedName>
        <fullName evidence="4">SMI1/KNR4 family protein</fullName>
    </recommendedName>
</protein>
<keyword evidence="1" id="KW-0812">Transmembrane</keyword>
<feature type="transmembrane region" description="Helical" evidence="1">
    <location>
        <begin position="6"/>
        <end position="25"/>
    </location>
</feature>
<keyword evidence="1" id="KW-1133">Transmembrane helix</keyword>